<dbReference type="SMART" id="SM00702">
    <property type="entry name" value="P4Hc"/>
    <property type="match status" value="1"/>
</dbReference>
<evidence type="ECO:0000256" key="1">
    <source>
        <dbReference type="ARBA" id="ARBA00001961"/>
    </source>
</evidence>
<evidence type="ECO:0000256" key="3">
    <source>
        <dbReference type="ARBA" id="ARBA00023002"/>
    </source>
</evidence>
<gene>
    <name evidence="5" type="ORF">SO694_00149066</name>
</gene>
<dbReference type="SUPFAM" id="SSF51197">
    <property type="entry name" value="Clavaminate synthase-like"/>
    <property type="match status" value="1"/>
</dbReference>
<dbReference type="PANTHER" id="PTHR37563">
    <property type="entry name" value="PHYTANOYL-COA DIOXYGENASE FAMILY PROTEIN (AFU_ORTHOLOGUE AFUA_2G03330)"/>
    <property type="match status" value="1"/>
</dbReference>
<evidence type="ECO:0000313" key="6">
    <source>
        <dbReference type="Proteomes" id="UP001363151"/>
    </source>
</evidence>
<dbReference type="PANTHER" id="PTHR37563:SF2">
    <property type="entry name" value="PHYTANOYL-COA DIOXYGENASE FAMILY PROTEIN (AFU_ORTHOLOGUE AFUA_2G03330)"/>
    <property type="match status" value="1"/>
</dbReference>
<accession>A0ABR1FNH2</accession>
<sequence>MADGITNDPEIERNGASAAAEYAEWHWKALRRAVEAGAPKDVVLTRDRAGDDLLYRTFRASISHEVRDVAGKLNSPLWRDLLTCMNGRVDDFSFMTLLRPRCDESYEAQRADLLVVPRAQFIMIEVARCREGCYDALDFVDGAEAAHLSGAAGDLARGAGAAGPRGARGRVVDAEAAPPGPGSLAVDLSDVDGAFAIFEKQGVVTAEHVLPESLVAALRGAADESLARLEAEELAPRNLRVGDAYDLPCATHRPGDRVDVRYKAAAAVAARAPLPPDAAYVAADGADAELLPVASVLLDKVRPLLQRALRCDAPRVLYFGFVRAFGRKDDAPRSPQPWHRDAPSLYASTLEACDSAPCGAHVVNVFFPLTQLRPSNGPTAFAPATHLDAACAAALEDVVAGREPPRAVAPLLGPGDAALFDCRLLHRGGVNDSSEDRVIAYVTVAAPWWRDERMFHAAPAGVSALAALGRCFPIDDGDDGAGHPHYTRNFEALVAESPGSLDAALRFLASDGKARVAERLTAAFLDDAKAYAGGERSFKGAALVAKAADGALFTSMEDDVGETATACRFRLARGVLERPETAGDPALLVAFSSLGSGLARPEWMGTARKLELPGGANRLDVLHVLDPAFSWYLSADDGSWRGPAFYREKLEGFVAGYGAVLFLGDSMGGSGALAHCDLATATLAFTPQVDVAAYPAVARHDLTPARRAALPAAIAAALGRAKGPVEFILQSESLMAAMLGRSVLAAPCAPHAPASTPSLVDDASIASPSIADDASIDDASIADDDASLSLLPAPLLSDDAANRCPVVKLPRFLSVAEVAAIHAFADEVGDLCGAQRKCADAATGAPAWDTLYLSTDLRFNRRFPELLAKLLGAARAADAATFGDFGRGAVLRPRVVEYHRVRRGGELRHEHHVDSGSCYTVDCMLARPDADFSGGDFVAEGLEGRAFDDLGDVVVFPSHKRHNVRPVTRGERSVLVVEFWTGPERACGHRCERASGPCAVRPVAAAMAEALGELDEDDAAAARRFLRGRTMLC</sequence>
<dbReference type="Pfam" id="PF04669">
    <property type="entry name" value="PBDC1"/>
    <property type="match status" value="1"/>
</dbReference>
<keyword evidence="3" id="KW-0560">Oxidoreductase</keyword>
<protein>
    <recommendedName>
        <fullName evidence="4">Prolyl 4-hydroxylase alpha subunit domain-containing protein</fullName>
    </recommendedName>
</protein>
<evidence type="ECO:0000259" key="4">
    <source>
        <dbReference type="SMART" id="SM00702"/>
    </source>
</evidence>
<comment type="caution">
    <text evidence="5">The sequence shown here is derived from an EMBL/GenBank/DDBJ whole genome shotgun (WGS) entry which is preliminary data.</text>
</comment>
<dbReference type="Gene3D" id="1.10.3560.10">
    <property type="entry name" value="yst0336 like domain"/>
    <property type="match status" value="1"/>
</dbReference>
<proteinExistence type="predicted"/>
<dbReference type="InterPro" id="IPR021148">
    <property type="entry name" value="Polysacc_synth_dom"/>
</dbReference>
<name>A0ABR1FNH2_AURAN</name>
<dbReference type="InterPro" id="IPR006620">
    <property type="entry name" value="Pro_4_hyd_alph"/>
</dbReference>
<dbReference type="InterPro" id="IPR008775">
    <property type="entry name" value="Phytyl_CoA_dOase-like"/>
</dbReference>
<comment type="cofactor">
    <cofactor evidence="1">
        <name>L-ascorbate</name>
        <dbReference type="ChEBI" id="CHEBI:38290"/>
    </cofactor>
</comment>
<evidence type="ECO:0000313" key="5">
    <source>
        <dbReference type="EMBL" id="KAK7234117.1"/>
    </source>
</evidence>
<dbReference type="EMBL" id="JBBJCI010000347">
    <property type="protein sequence ID" value="KAK7234117.1"/>
    <property type="molecule type" value="Genomic_DNA"/>
</dbReference>
<dbReference type="InterPro" id="IPR051961">
    <property type="entry name" value="Fungal_Metabolite_Diox"/>
</dbReference>
<evidence type="ECO:0000256" key="2">
    <source>
        <dbReference type="ARBA" id="ARBA00022964"/>
    </source>
</evidence>
<dbReference type="InterPro" id="IPR023139">
    <property type="entry name" value="PBDC1-like_dom_sf"/>
</dbReference>
<dbReference type="Proteomes" id="UP001363151">
    <property type="component" value="Unassembled WGS sequence"/>
</dbReference>
<keyword evidence="6" id="KW-1185">Reference proteome</keyword>
<feature type="domain" description="Prolyl 4-hydroxylase alpha subunit" evidence="4">
    <location>
        <begin position="804"/>
        <end position="980"/>
    </location>
</feature>
<keyword evidence="2" id="KW-0223">Dioxygenase</keyword>
<dbReference type="Gene3D" id="2.60.120.620">
    <property type="entry name" value="q2cbj1_9rhob like domain"/>
    <property type="match status" value="2"/>
</dbReference>
<dbReference type="Pfam" id="PF05721">
    <property type="entry name" value="PhyH"/>
    <property type="match status" value="1"/>
</dbReference>
<reference evidence="5 6" key="1">
    <citation type="submission" date="2024-03" db="EMBL/GenBank/DDBJ databases">
        <title>Aureococcus anophagefferens CCMP1851 and Kratosvirus quantuckense: Draft genome of a second virus-susceptible host strain in the model system.</title>
        <authorList>
            <person name="Chase E."/>
            <person name="Truchon A.R."/>
            <person name="Schepens W."/>
            <person name="Wilhelm S.W."/>
        </authorList>
    </citation>
    <scope>NUCLEOTIDE SEQUENCE [LARGE SCALE GENOMIC DNA]</scope>
    <source>
        <strain evidence="5 6">CCMP1851</strain>
    </source>
</reference>
<organism evidence="5 6">
    <name type="scientific">Aureococcus anophagefferens</name>
    <name type="common">Harmful bloom alga</name>
    <dbReference type="NCBI Taxonomy" id="44056"/>
    <lineage>
        <taxon>Eukaryota</taxon>
        <taxon>Sar</taxon>
        <taxon>Stramenopiles</taxon>
        <taxon>Ochrophyta</taxon>
        <taxon>Pelagophyceae</taxon>
        <taxon>Pelagomonadales</taxon>
        <taxon>Pelagomonadaceae</taxon>
        <taxon>Aureococcus</taxon>
    </lineage>
</organism>